<dbReference type="HOGENOM" id="CLU_022275_0_0_1"/>
<evidence type="ECO:0000256" key="1">
    <source>
        <dbReference type="SAM" id="MobiDB-lite"/>
    </source>
</evidence>
<feature type="compositionally biased region" description="Polar residues" evidence="1">
    <location>
        <begin position="34"/>
        <end position="60"/>
    </location>
</feature>
<keyword evidence="3" id="KW-1185">Reference proteome</keyword>
<feature type="region of interest" description="Disordered" evidence="1">
    <location>
        <begin position="1"/>
        <end position="81"/>
    </location>
</feature>
<dbReference type="GO" id="GO:0005794">
    <property type="term" value="C:Golgi apparatus"/>
    <property type="evidence" value="ECO:0007669"/>
    <property type="project" value="TreeGrafter"/>
</dbReference>
<reference evidence="3" key="1">
    <citation type="journal article" date="2014" name="BMC Genomics">
        <title>Genome characteristics reveal the impact of lichenization on lichen-forming fungus Endocarpon pusillum Hedwig (Verrucariales, Ascomycota).</title>
        <authorList>
            <person name="Wang Y.-Y."/>
            <person name="Liu B."/>
            <person name="Zhang X.-Y."/>
            <person name="Zhou Q.-M."/>
            <person name="Zhang T."/>
            <person name="Li H."/>
            <person name="Yu Y.-F."/>
            <person name="Zhang X.-L."/>
            <person name="Hao X.-Y."/>
            <person name="Wang M."/>
            <person name="Wang L."/>
            <person name="Wei J.-C."/>
        </authorList>
    </citation>
    <scope>NUCLEOTIDE SEQUENCE [LARGE SCALE GENOMIC DNA]</scope>
    <source>
        <strain evidence="3">Z07020 / HMAS-L-300199</strain>
    </source>
</reference>
<dbReference type="EMBL" id="KE721191">
    <property type="protein sequence ID" value="ERF71798.1"/>
    <property type="molecule type" value="Genomic_DNA"/>
</dbReference>
<proteinExistence type="predicted"/>
<dbReference type="InterPro" id="IPR011990">
    <property type="entry name" value="TPR-like_helical_dom_sf"/>
</dbReference>
<dbReference type="AlphaFoldDB" id="U1GI55"/>
<feature type="compositionally biased region" description="Polar residues" evidence="1">
    <location>
        <begin position="13"/>
        <end position="22"/>
    </location>
</feature>
<dbReference type="GeneID" id="19236768"/>
<dbReference type="PANTHER" id="PTHR21581:SF6">
    <property type="entry name" value="TRAFFICKING PROTEIN PARTICLE COMPLEX SUBUNIT 12"/>
    <property type="match status" value="1"/>
</dbReference>
<dbReference type="OrthoDB" id="428342at2759"/>
<dbReference type="PANTHER" id="PTHR21581">
    <property type="entry name" value="D-ALANYL-D-ALANINE CARBOXYPEPTIDASE"/>
    <property type="match status" value="1"/>
</dbReference>
<dbReference type="eggNOG" id="ENOG502RXW3">
    <property type="taxonomic scope" value="Eukaryota"/>
</dbReference>
<dbReference type="Proteomes" id="UP000019373">
    <property type="component" value="Unassembled WGS sequence"/>
</dbReference>
<dbReference type="Gene3D" id="1.25.40.10">
    <property type="entry name" value="Tetratricopeptide repeat domain"/>
    <property type="match status" value="1"/>
</dbReference>
<dbReference type="OMA" id="QDPQAYH"/>
<name>U1GI55_ENDPU</name>
<evidence type="ECO:0000313" key="3">
    <source>
        <dbReference type="Proteomes" id="UP000019373"/>
    </source>
</evidence>
<organism evidence="2 3">
    <name type="scientific">Endocarpon pusillum (strain Z07020 / HMAS-L-300199)</name>
    <name type="common">Lichen-forming fungus</name>
    <dbReference type="NCBI Taxonomy" id="1263415"/>
    <lineage>
        <taxon>Eukaryota</taxon>
        <taxon>Fungi</taxon>
        <taxon>Dikarya</taxon>
        <taxon>Ascomycota</taxon>
        <taxon>Pezizomycotina</taxon>
        <taxon>Eurotiomycetes</taxon>
        <taxon>Chaetothyriomycetidae</taxon>
        <taxon>Verrucariales</taxon>
        <taxon>Verrucariaceae</taxon>
        <taxon>Endocarpon</taxon>
    </lineage>
</organism>
<accession>U1GI55</accession>
<dbReference type="GO" id="GO:0030008">
    <property type="term" value="C:TRAPP complex"/>
    <property type="evidence" value="ECO:0007669"/>
    <property type="project" value="TreeGrafter"/>
</dbReference>
<sequence length="457" mass="50131">MASKPLKKVANRASLTRQSTSGPLDAGIDPLSHSVPTQVSSPHSDSTIVSPATSSRQSPFRPTIKSLPPPSPSNYRFNPEDPVPQTKDLSFLLHPSFYLPISQTEVPPQFRTDLTPISASASLPELLAETDRLLSRGQFLAAAHTAAGALTSTALDSTDVKTIADLLSIRYSCLELTGNTQIAAQESKALEDLNSDFYYVVSPPPSFRGSQLETTDDLPIHILPFRLRLQASRLQSIGFSDPRRGVSALYDLGLECRDHISSSRITTIEKQLWVQRLKELGIRVANALIEVNDLECAKRTLKDLQSSGDVDWKVRMGLMLLKVGDLPAAKELLDDSSETVAMLKPLLATAEGQFEGAIQGWDDLRTRNQEMHLASIVRQNLAVNYLYAGHLNAARHIMESAVDQGEGHRSLTFNLATIYELSSEKSQELKKDLANKVASQDHAMLKGHGKMNADFKL</sequence>
<feature type="compositionally biased region" description="Basic residues" evidence="1">
    <location>
        <begin position="1"/>
        <end position="10"/>
    </location>
</feature>
<gene>
    <name evidence="2" type="ORF">EPUS_01713</name>
</gene>
<evidence type="ECO:0000313" key="2">
    <source>
        <dbReference type="EMBL" id="ERF71798.1"/>
    </source>
</evidence>
<dbReference type="RefSeq" id="XP_007802509.1">
    <property type="nucleotide sequence ID" value="XM_007804318.1"/>
</dbReference>
<protein>
    <submittedName>
        <fullName evidence="2">Uncharacterized protein</fullName>
    </submittedName>
</protein>